<proteinExistence type="predicted"/>
<dbReference type="Proteomes" id="UP000616151">
    <property type="component" value="Unassembled WGS sequence"/>
</dbReference>
<accession>A0ACC5RE65</accession>
<sequence length="145" mass="15936">MNMNMLISVDGFVKALALSGVALLAVGCKKDGPTLDDLYAPQEAYYQRHPIVVTKSGAHARECGNWPKDLTRDAQNNEYQNFGCAQQNNIAAMVANPEDLIRPRIPTPSDPMRRSKVIDNYRTGEATSAATEQQQEKSKIADVAK</sequence>
<name>A0ACC5RE65_9HYPH</name>
<protein>
    <submittedName>
        <fullName evidence="1">Uncharacterized protein</fullName>
    </submittedName>
</protein>
<evidence type="ECO:0000313" key="2">
    <source>
        <dbReference type="Proteomes" id="UP000616151"/>
    </source>
</evidence>
<evidence type="ECO:0000313" key="1">
    <source>
        <dbReference type="EMBL" id="MBK1870912.1"/>
    </source>
</evidence>
<reference evidence="1" key="1">
    <citation type="submission" date="2021-01" db="EMBL/GenBank/DDBJ databases">
        <authorList>
            <person name="Sun Q."/>
        </authorList>
    </citation>
    <scope>NUCLEOTIDE SEQUENCE</scope>
    <source>
        <strain evidence="1">YIM B02566</strain>
    </source>
</reference>
<dbReference type="EMBL" id="JAENHL010000008">
    <property type="protein sequence ID" value="MBK1870912.1"/>
    <property type="molecule type" value="Genomic_DNA"/>
</dbReference>
<organism evidence="1 2">
    <name type="scientific">Taklimakanibacter albus</name>
    <dbReference type="NCBI Taxonomy" id="2800327"/>
    <lineage>
        <taxon>Bacteria</taxon>
        <taxon>Pseudomonadati</taxon>
        <taxon>Pseudomonadota</taxon>
        <taxon>Alphaproteobacteria</taxon>
        <taxon>Hyphomicrobiales</taxon>
        <taxon>Aestuariivirgaceae</taxon>
        <taxon>Taklimakanibacter</taxon>
    </lineage>
</organism>
<comment type="caution">
    <text evidence="1">The sequence shown here is derived from an EMBL/GenBank/DDBJ whole genome shotgun (WGS) entry which is preliminary data.</text>
</comment>
<gene>
    <name evidence="1" type="ORF">JHL16_31390</name>
</gene>
<keyword evidence="2" id="KW-1185">Reference proteome</keyword>